<evidence type="ECO:0000256" key="11">
    <source>
        <dbReference type="SAM" id="Phobius"/>
    </source>
</evidence>
<dbReference type="InterPro" id="IPR050428">
    <property type="entry name" value="TCS_sensor_his_kinase"/>
</dbReference>
<dbReference type="GO" id="GO:0000155">
    <property type="term" value="F:phosphorelay sensor kinase activity"/>
    <property type="evidence" value="ECO:0007669"/>
    <property type="project" value="InterPro"/>
</dbReference>
<dbReference type="Proteomes" id="UP000433577">
    <property type="component" value="Chromosome 4"/>
</dbReference>
<dbReference type="AlphaFoldDB" id="A0A7Z2JIP5"/>
<evidence type="ECO:0000256" key="2">
    <source>
        <dbReference type="ARBA" id="ARBA00004370"/>
    </source>
</evidence>
<dbReference type="EC" id="2.7.13.3" evidence="3"/>
<dbReference type="Gene3D" id="1.10.287.130">
    <property type="match status" value="1"/>
</dbReference>
<feature type="domain" description="Histidine kinase" evidence="12">
    <location>
        <begin position="270"/>
        <end position="485"/>
    </location>
</feature>
<keyword evidence="7" id="KW-0418">Kinase</keyword>
<evidence type="ECO:0000259" key="12">
    <source>
        <dbReference type="PROSITE" id="PS50109"/>
    </source>
</evidence>
<keyword evidence="4" id="KW-0597">Phosphoprotein</keyword>
<accession>A0A7Z2JIP5</accession>
<dbReference type="InterPro" id="IPR036097">
    <property type="entry name" value="HisK_dim/P_sf"/>
</dbReference>
<dbReference type="InterPro" id="IPR003594">
    <property type="entry name" value="HATPase_dom"/>
</dbReference>
<reference evidence="14 15" key="1">
    <citation type="submission" date="2019-12" db="EMBL/GenBank/DDBJ databases">
        <title>Paraburkholderia acidiphila 7Q-K02 sp. nov and Paraburkholderia acidisoli DHF22 sp. nov., two strains isolated from forest soil.</title>
        <authorList>
            <person name="Gao Z."/>
            <person name="Qiu L."/>
        </authorList>
    </citation>
    <scope>NUCLEOTIDE SEQUENCE [LARGE SCALE GENOMIC DNA]</scope>
    <source>
        <strain evidence="14 15">DHF22</strain>
    </source>
</reference>
<feature type="transmembrane region" description="Helical" evidence="11">
    <location>
        <begin position="188"/>
        <end position="209"/>
    </location>
</feature>
<dbReference type="Gene3D" id="3.30.565.10">
    <property type="entry name" value="Histidine kinase-like ATPase, C-terminal domain"/>
    <property type="match status" value="1"/>
</dbReference>
<dbReference type="KEGG" id="pacs:FAZ98_29420"/>
<dbReference type="InterPro" id="IPR003661">
    <property type="entry name" value="HisK_dim/P_dom"/>
</dbReference>
<dbReference type="PANTHER" id="PTHR45436:SF8">
    <property type="entry name" value="HISTIDINE KINASE"/>
    <property type="match status" value="1"/>
</dbReference>
<evidence type="ECO:0000256" key="3">
    <source>
        <dbReference type="ARBA" id="ARBA00012438"/>
    </source>
</evidence>
<keyword evidence="8 11" id="KW-1133">Transmembrane helix</keyword>
<dbReference type="CDD" id="cd00075">
    <property type="entry name" value="HATPase"/>
    <property type="match status" value="1"/>
</dbReference>
<dbReference type="Pfam" id="PF00672">
    <property type="entry name" value="HAMP"/>
    <property type="match status" value="1"/>
</dbReference>
<sequence length="499" mass="54577">MSSTFISAACGRSSIRPARRPSFTRFAGPAMSFVRLIDLRRTTSFRLAVIFLGIFGGISVPLFAYLYVSITGFETGRVDGWLGREYVAMQRSTPERLAAQFTVLSQSDPDQQRPNGLFDKNGRYLAGSIATLPRDLPAAGQPFSIRLDDGPIHQTARCITAALPGERLAMRCQNAQELSSFNGGLVRVLMIGALIALVVGLIGAAFIGLGSLRRLDEVTATINRIVGGDLSQRLPTRRKQDDLERLVRVVNHMLDEIERLMNEVKGVCDAIAHDLRTPLTSMIAGLERTQRRARTIDDYRQAVDETFVDAKGMLHTFNALLRISELESGVRRQSFVPVDLAALARDVYDYYEASAEEKALSYRCEIEPGEVFALEGDPNLLFEALANLIENAIKFAPERGAVTIGLSRLEGRIQLSVHDDGPGIPASEHQAVLRRFYRGEASRHTPGNGLGLSLVSAVAAMHAMTLAFDPVAPGCRVSLTTTRAAPAERHDERLATASV</sequence>
<evidence type="ECO:0000256" key="9">
    <source>
        <dbReference type="ARBA" id="ARBA00023012"/>
    </source>
</evidence>
<dbReference type="PRINTS" id="PR00344">
    <property type="entry name" value="BCTRLSENSOR"/>
</dbReference>
<organism evidence="14 15">
    <name type="scientific">Paraburkholderia acidisoli</name>
    <dbReference type="NCBI Taxonomy" id="2571748"/>
    <lineage>
        <taxon>Bacteria</taxon>
        <taxon>Pseudomonadati</taxon>
        <taxon>Pseudomonadota</taxon>
        <taxon>Betaproteobacteria</taxon>
        <taxon>Burkholderiales</taxon>
        <taxon>Burkholderiaceae</taxon>
        <taxon>Paraburkholderia</taxon>
    </lineage>
</organism>
<dbReference type="CDD" id="cd06225">
    <property type="entry name" value="HAMP"/>
    <property type="match status" value="1"/>
</dbReference>
<evidence type="ECO:0000313" key="15">
    <source>
        <dbReference type="Proteomes" id="UP000433577"/>
    </source>
</evidence>
<evidence type="ECO:0000256" key="6">
    <source>
        <dbReference type="ARBA" id="ARBA00022692"/>
    </source>
</evidence>
<dbReference type="PROSITE" id="PS50885">
    <property type="entry name" value="HAMP"/>
    <property type="match status" value="1"/>
</dbReference>
<evidence type="ECO:0000259" key="13">
    <source>
        <dbReference type="PROSITE" id="PS50885"/>
    </source>
</evidence>
<dbReference type="SMART" id="SM00387">
    <property type="entry name" value="HATPase_c"/>
    <property type="match status" value="1"/>
</dbReference>
<comment type="subcellular location">
    <subcellularLocation>
        <location evidence="2">Membrane</location>
    </subcellularLocation>
</comment>
<dbReference type="CDD" id="cd00082">
    <property type="entry name" value="HisKA"/>
    <property type="match status" value="1"/>
</dbReference>
<comment type="catalytic activity">
    <reaction evidence="1">
        <text>ATP + protein L-histidine = ADP + protein N-phospho-L-histidine.</text>
        <dbReference type="EC" id="2.7.13.3"/>
    </reaction>
</comment>
<keyword evidence="9" id="KW-0902">Two-component regulatory system</keyword>
<dbReference type="SMART" id="SM00304">
    <property type="entry name" value="HAMP"/>
    <property type="match status" value="1"/>
</dbReference>
<keyword evidence="6 11" id="KW-0812">Transmembrane</keyword>
<dbReference type="Pfam" id="PF00512">
    <property type="entry name" value="HisKA"/>
    <property type="match status" value="1"/>
</dbReference>
<dbReference type="InterPro" id="IPR005467">
    <property type="entry name" value="His_kinase_dom"/>
</dbReference>
<keyword evidence="10 11" id="KW-0472">Membrane</keyword>
<feature type="transmembrane region" description="Helical" evidence="11">
    <location>
        <begin position="45"/>
        <end position="68"/>
    </location>
</feature>
<dbReference type="InterPro" id="IPR003660">
    <property type="entry name" value="HAMP_dom"/>
</dbReference>
<dbReference type="PANTHER" id="PTHR45436">
    <property type="entry name" value="SENSOR HISTIDINE KINASE YKOH"/>
    <property type="match status" value="1"/>
</dbReference>
<evidence type="ECO:0000256" key="7">
    <source>
        <dbReference type="ARBA" id="ARBA00022777"/>
    </source>
</evidence>
<dbReference type="EMBL" id="CP046916">
    <property type="protein sequence ID" value="QGZ65946.1"/>
    <property type="molecule type" value="Genomic_DNA"/>
</dbReference>
<keyword evidence="15" id="KW-1185">Reference proteome</keyword>
<dbReference type="InterPro" id="IPR036890">
    <property type="entry name" value="HATPase_C_sf"/>
</dbReference>
<evidence type="ECO:0000256" key="1">
    <source>
        <dbReference type="ARBA" id="ARBA00000085"/>
    </source>
</evidence>
<dbReference type="InterPro" id="IPR004358">
    <property type="entry name" value="Sig_transdc_His_kin-like_C"/>
</dbReference>
<dbReference type="SUPFAM" id="SSF55874">
    <property type="entry name" value="ATPase domain of HSP90 chaperone/DNA topoisomerase II/histidine kinase"/>
    <property type="match status" value="1"/>
</dbReference>
<name>A0A7Z2JIP5_9BURK</name>
<dbReference type="Gene3D" id="6.10.340.10">
    <property type="match status" value="1"/>
</dbReference>
<dbReference type="SUPFAM" id="SSF158472">
    <property type="entry name" value="HAMP domain-like"/>
    <property type="match status" value="1"/>
</dbReference>
<proteinExistence type="predicted"/>
<gene>
    <name evidence="14" type="ORF">FAZ98_29420</name>
</gene>
<dbReference type="PROSITE" id="PS50109">
    <property type="entry name" value="HIS_KIN"/>
    <property type="match status" value="1"/>
</dbReference>
<dbReference type="SUPFAM" id="SSF47384">
    <property type="entry name" value="Homodimeric domain of signal transducing histidine kinase"/>
    <property type="match status" value="1"/>
</dbReference>
<dbReference type="SMART" id="SM00388">
    <property type="entry name" value="HisKA"/>
    <property type="match status" value="1"/>
</dbReference>
<feature type="domain" description="HAMP" evidence="13">
    <location>
        <begin position="209"/>
        <end position="262"/>
    </location>
</feature>
<evidence type="ECO:0000256" key="5">
    <source>
        <dbReference type="ARBA" id="ARBA00022679"/>
    </source>
</evidence>
<dbReference type="GO" id="GO:0005886">
    <property type="term" value="C:plasma membrane"/>
    <property type="evidence" value="ECO:0007669"/>
    <property type="project" value="TreeGrafter"/>
</dbReference>
<evidence type="ECO:0000313" key="14">
    <source>
        <dbReference type="EMBL" id="QGZ65946.1"/>
    </source>
</evidence>
<evidence type="ECO:0000256" key="4">
    <source>
        <dbReference type="ARBA" id="ARBA00022553"/>
    </source>
</evidence>
<dbReference type="Pfam" id="PF02518">
    <property type="entry name" value="HATPase_c"/>
    <property type="match status" value="1"/>
</dbReference>
<evidence type="ECO:0000256" key="10">
    <source>
        <dbReference type="ARBA" id="ARBA00023136"/>
    </source>
</evidence>
<keyword evidence="5" id="KW-0808">Transferase</keyword>
<protein>
    <recommendedName>
        <fullName evidence="3">histidine kinase</fullName>
        <ecNumber evidence="3">2.7.13.3</ecNumber>
    </recommendedName>
</protein>
<evidence type="ECO:0000256" key="8">
    <source>
        <dbReference type="ARBA" id="ARBA00022989"/>
    </source>
</evidence>